<dbReference type="PANTHER" id="PTHR30151:SF25">
    <property type="entry name" value="TAURINE TRANSPORT SYSTEM PERMEASE PROTEIN TAUC"/>
    <property type="match status" value="1"/>
</dbReference>
<organism evidence="10 11">
    <name type="scientific">Streptomyces griseochromogenes</name>
    <dbReference type="NCBI Taxonomy" id="68214"/>
    <lineage>
        <taxon>Bacteria</taxon>
        <taxon>Bacillati</taxon>
        <taxon>Actinomycetota</taxon>
        <taxon>Actinomycetes</taxon>
        <taxon>Kitasatosporales</taxon>
        <taxon>Streptomycetaceae</taxon>
        <taxon>Streptomyces</taxon>
    </lineage>
</organism>
<dbReference type="Gene3D" id="1.10.3720.10">
    <property type="entry name" value="MetI-like"/>
    <property type="match status" value="1"/>
</dbReference>
<dbReference type="Pfam" id="PF00528">
    <property type="entry name" value="BPD_transp_1"/>
    <property type="match status" value="1"/>
</dbReference>
<evidence type="ECO:0000259" key="9">
    <source>
        <dbReference type="PROSITE" id="PS50928"/>
    </source>
</evidence>
<evidence type="ECO:0000256" key="4">
    <source>
        <dbReference type="ARBA" id="ARBA00022692"/>
    </source>
</evidence>
<feature type="transmembrane region" description="Helical" evidence="7">
    <location>
        <begin position="290"/>
        <end position="314"/>
    </location>
</feature>
<dbReference type="RefSeq" id="WP_261340674.1">
    <property type="nucleotide sequence ID" value="NZ_CP016279.1"/>
</dbReference>
<reference evidence="10 11" key="1">
    <citation type="submission" date="2021-03" db="EMBL/GenBank/DDBJ databases">
        <title>Genomic Encyclopedia of Type Strains, Phase IV (KMG-IV): sequencing the most valuable type-strain genomes for metagenomic binning, comparative biology and taxonomic classification.</title>
        <authorList>
            <person name="Goeker M."/>
        </authorList>
    </citation>
    <scope>NUCLEOTIDE SEQUENCE [LARGE SCALE GENOMIC DNA]</scope>
    <source>
        <strain evidence="10 11">DSM 40499</strain>
    </source>
</reference>
<dbReference type="InterPro" id="IPR035906">
    <property type="entry name" value="MetI-like_sf"/>
</dbReference>
<evidence type="ECO:0000256" key="3">
    <source>
        <dbReference type="ARBA" id="ARBA00022475"/>
    </source>
</evidence>
<proteinExistence type="inferred from homology"/>
<accession>A0ABS4LRG5</accession>
<feature type="transmembrane region" description="Helical" evidence="7">
    <location>
        <begin position="68"/>
        <end position="86"/>
    </location>
</feature>
<name>A0ABS4LRG5_9ACTN</name>
<feature type="transmembrane region" description="Helical" evidence="7">
    <location>
        <begin position="137"/>
        <end position="156"/>
    </location>
</feature>
<evidence type="ECO:0000313" key="11">
    <source>
        <dbReference type="Proteomes" id="UP001519309"/>
    </source>
</evidence>
<dbReference type="EMBL" id="JAGGLP010000005">
    <property type="protein sequence ID" value="MBP2049987.1"/>
    <property type="molecule type" value="Genomic_DNA"/>
</dbReference>
<dbReference type="InterPro" id="IPR000515">
    <property type="entry name" value="MetI-like"/>
</dbReference>
<evidence type="ECO:0000313" key="10">
    <source>
        <dbReference type="EMBL" id="MBP2049987.1"/>
    </source>
</evidence>
<evidence type="ECO:0000256" key="5">
    <source>
        <dbReference type="ARBA" id="ARBA00022989"/>
    </source>
</evidence>
<feature type="transmembrane region" description="Helical" evidence="7">
    <location>
        <begin position="249"/>
        <end position="270"/>
    </location>
</feature>
<comment type="similarity">
    <text evidence="7">Belongs to the binding-protein-dependent transport system permease family.</text>
</comment>
<comment type="subcellular location">
    <subcellularLocation>
        <location evidence="1 7">Cell membrane</location>
        <topology evidence="1 7">Multi-pass membrane protein</topology>
    </subcellularLocation>
</comment>
<evidence type="ECO:0000256" key="2">
    <source>
        <dbReference type="ARBA" id="ARBA00022448"/>
    </source>
</evidence>
<keyword evidence="4 7" id="KW-0812">Transmembrane</keyword>
<dbReference type="PROSITE" id="PS50928">
    <property type="entry name" value="ABC_TM1"/>
    <property type="match status" value="1"/>
</dbReference>
<protein>
    <submittedName>
        <fullName evidence="10">ABC-type nitrate/sulfonate/bicarbonate transport system permease component</fullName>
    </submittedName>
</protein>
<dbReference type="Proteomes" id="UP001519309">
    <property type="component" value="Unassembled WGS sequence"/>
</dbReference>
<sequence>MTADRRRARRAPEDSRTRGPRTAEGAATGRDRVPDGSRSGQAGTPGGSRTRRAPAARDSRFRSRPARAAVPLLLRWSVLLAAVAGWEAAARAHGSVYFPPPLRIARHAHDLWFSGPLDHLFLTGAAVDTILPSLGRMAAGFTLAAVAGTALGITVGRSRRAYALCNPVLQFARAVPPPALVPVFVVVFDFGTPMQVASIAFSAVWPVLVNSAEGARATDPLRLEVAAVLRLTGPERLWFLVLPSALPRIFAGLRLSLSLSLILMVFSELLPGSADGIGFTLTDAQTRSDLLTVWSALMLLGVLGHLLNTGLLAVERRLIGPGRVS</sequence>
<dbReference type="PANTHER" id="PTHR30151">
    <property type="entry name" value="ALKANE SULFONATE ABC TRANSPORTER-RELATED, MEMBRANE SUBUNIT"/>
    <property type="match status" value="1"/>
</dbReference>
<evidence type="ECO:0000256" key="8">
    <source>
        <dbReference type="SAM" id="MobiDB-lite"/>
    </source>
</evidence>
<evidence type="ECO:0000256" key="7">
    <source>
        <dbReference type="RuleBase" id="RU363032"/>
    </source>
</evidence>
<keyword evidence="5 7" id="KW-1133">Transmembrane helix</keyword>
<gene>
    <name evidence="10" type="ORF">J2Z21_002923</name>
</gene>
<comment type="caution">
    <text evidence="10">The sequence shown here is derived from an EMBL/GenBank/DDBJ whole genome shotgun (WGS) entry which is preliminary data.</text>
</comment>
<keyword evidence="11" id="KW-1185">Reference proteome</keyword>
<evidence type="ECO:0000256" key="1">
    <source>
        <dbReference type="ARBA" id="ARBA00004651"/>
    </source>
</evidence>
<feature type="domain" description="ABC transmembrane type-1" evidence="9">
    <location>
        <begin position="130"/>
        <end position="315"/>
    </location>
</feature>
<keyword evidence="3" id="KW-1003">Cell membrane</keyword>
<evidence type="ECO:0000256" key="6">
    <source>
        <dbReference type="ARBA" id="ARBA00023136"/>
    </source>
</evidence>
<dbReference type="SUPFAM" id="SSF161098">
    <property type="entry name" value="MetI-like"/>
    <property type="match status" value="1"/>
</dbReference>
<keyword evidence="6 7" id="KW-0472">Membrane</keyword>
<keyword evidence="2 7" id="KW-0813">Transport</keyword>
<feature type="region of interest" description="Disordered" evidence="8">
    <location>
        <begin position="1"/>
        <end position="62"/>
    </location>
</feature>